<dbReference type="EMBL" id="CAJOBF010007998">
    <property type="protein sequence ID" value="CAF4245964.1"/>
    <property type="molecule type" value="Genomic_DNA"/>
</dbReference>
<dbReference type="InterPro" id="IPR008902">
    <property type="entry name" value="Rhamnosid_concanavalin"/>
</dbReference>
<dbReference type="GO" id="GO:0005975">
    <property type="term" value="P:carbohydrate metabolic process"/>
    <property type="evidence" value="ECO:0007669"/>
    <property type="project" value="InterPro"/>
</dbReference>
<name>A0A820EGN7_9BILA</name>
<organism evidence="6 7">
    <name type="scientific">Rotaria magnacalcarata</name>
    <dbReference type="NCBI Taxonomy" id="392030"/>
    <lineage>
        <taxon>Eukaryota</taxon>
        <taxon>Metazoa</taxon>
        <taxon>Spiralia</taxon>
        <taxon>Gnathifera</taxon>
        <taxon>Rotifera</taxon>
        <taxon>Eurotatoria</taxon>
        <taxon>Bdelloidea</taxon>
        <taxon>Philodinida</taxon>
        <taxon>Philodinidae</taxon>
        <taxon>Rotaria</taxon>
    </lineage>
</organism>
<evidence type="ECO:0000256" key="2">
    <source>
        <dbReference type="ARBA" id="ARBA00012652"/>
    </source>
</evidence>
<gene>
    <name evidence="6" type="ORF">UXM345_LOCUS30453</name>
</gene>
<reference evidence="6" key="1">
    <citation type="submission" date="2021-02" db="EMBL/GenBank/DDBJ databases">
        <authorList>
            <person name="Nowell W R."/>
        </authorList>
    </citation>
    <scope>NUCLEOTIDE SEQUENCE</scope>
</reference>
<evidence type="ECO:0000256" key="1">
    <source>
        <dbReference type="ARBA" id="ARBA00001445"/>
    </source>
</evidence>
<evidence type="ECO:0000259" key="5">
    <source>
        <dbReference type="Pfam" id="PF17389"/>
    </source>
</evidence>
<dbReference type="InterPro" id="IPR016007">
    <property type="entry name" value="Alpha_rhamnosid"/>
</dbReference>
<dbReference type="GO" id="GO:0030596">
    <property type="term" value="F:alpha-L-rhamnosidase activity"/>
    <property type="evidence" value="ECO:0007669"/>
    <property type="project" value="UniProtKB-EC"/>
</dbReference>
<dbReference type="Pfam" id="PF05592">
    <property type="entry name" value="Bac_rhamnosid"/>
    <property type="match status" value="1"/>
</dbReference>
<dbReference type="PANTHER" id="PTHR33307">
    <property type="entry name" value="ALPHA-RHAMNOSIDASE (EUROFUNG)"/>
    <property type="match status" value="1"/>
</dbReference>
<dbReference type="Pfam" id="PF17389">
    <property type="entry name" value="Bac_rhamnosid6H"/>
    <property type="match status" value="1"/>
</dbReference>
<dbReference type="InterPro" id="IPR008928">
    <property type="entry name" value="6-hairpin_glycosidase_sf"/>
</dbReference>
<feature type="domain" description="Alpha-L-rhamnosidase concanavalin-like" evidence="3">
    <location>
        <begin position="376"/>
        <end position="481"/>
    </location>
</feature>
<sequence length="631" mass="72984">MYLFFLWSTIDARWASPFDVRIDHHKADITHDLVINTARPRFSWKISRLDNLLYRNVQQAAYQLQLQSIQITERDNRFECDSERVNSSQSTHVSYTCQSDLLSSKYYRFRVRVWITKLEESSEWTNWIRFRTPIFNLHEYIIRNDNLLWIGSTKINMNELRKEFLVPNDSPLKSAIAYISGLGYYEFYLNGFKVDSSRKLDPGWTTYEKRTLLVSFDVSTNITTGMNAVGVKLGNGWYSQEQHGEFNYGPPRLIFILFILFENGGEMQIFSDQTWTGREGSIKHDSVYSGEMCDSRNDRSNWSRAGFNDSLSAWIMPESMPSPINISRNGLIVLQDMPPIRAGSDALHLEVEIDNQHQRYLNSEDIGKIKGASLTDGIRTFDLGQNMVGWCRIRFHGPSGFGVYIRHGEILTQPVVSTNHSARNIYTENLRDATASDTYVLRGDLINEIYEPTFTVHGFRYLSIFGAPNALTLDDVECPFVHSETTVKGHFSTSNPIINQIQHNIQWGQLSNIMSLPTDCPQRNERRGWMGDAALSVDEALYNFDLIKFYQNFLNLIVDVQRDDGEVPNYVPGNSYPADPNWGTALPTITWQVYRHYNDMHTLEAYYDHVVAYVDFGKHNKTRIYYVKYPL</sequence>
<dbReference type="InterPro" id="IPR035396">
    <property type="entry name" value="Bac_rhamnosid6H"/>
</dbReference>
<proteinExistence type="predicted"/>
<dbReference type="Gene3D" id="2.60.40.10">
    <property type="entry name" value="Immunoglobulins"/>
    <property type="match status" value="1"/>
</dbReference>
<evidence type="ECO:0000259" key="4">
    <source>
        <dbReference type="Pfam" id="PF08531"/>
    </source>
</evidence>
<dbReference type="InterPro" id="IPR013737">
    <property type="entry name" value="Bac_rhamnosid_N"/>
</dbReference>
<dbReference type="Pfam" id="PF25788">
    <property type="entry name" value="Ig_Rha78A_N"/>
    <property type="match status" value="1"/>
</dbReference>
<dbReference type="InterPro" id="IPR012341">
    <property type="entry name" value="6hp_glycosidase-like_sf"/>
</dbReference>
<protein>
    <recommendedName>
        <fullName evidence="2">alpha-L-rhamnosidase</fullName>
        <ecNumber evidence="2">3.2.1.40</ecNumber>
    </recommendedName>
</protein>
<feature type="domain" description="Alpha-L-rhamnosidase six-hairpin glycosidase" evidence="5">
    <location>
        <begin position="488"/>
        <end position="622"/>
    </location>
</feature>
<dbReference type="Proteomes" id="UP000663842">
    <property type="component" value="Unassembled WGS sequence"/>
</dbReference>
<comment type="caution">
    <text evidence="6">The sequence shown here is derived from an EMBL/GenBank/DDBJ whole genome shotgun (WGS) entry which is preliminary data.</text>
</comment>
<dbReference type="SUPFAM" id="SSF48208">
    <property type="entry name" value="Six-hairpin glycosidases"/>
    <property type="match status" value="1"/>
</dbReference>
<comment type="catalytic activity">
    <reaction evidence="1">
        <text>Hydrolysis of terminal non-reducing alpha-L-rhamnose residues in alpha-L-rhamnosides.</text>
        <dbReference type="EC" id="3.2.1.40"/>
    </reaction>
</comment>
<dbReference type="PANTHER" id="PTHR33307:SF6">
    <property type="entry name" value="ALPHA-RHAMNOSIDASE (EUROFUNG)-RELATED"/>
    <property type="match status" value="1"/>
</dbReference>
<feature type="domain" description="Bacterial alpha-L-rhamnosidase N-terminal" evidence="4">
    <location>
        <begin position="172"/>
        <end position="319"/>
    </location>
</feature>
<evidence type="ECO:0000313" key="7">
    <source>
        <dbReference type="Proteomes" id="UP000663842"/>
    </source>
</evidence>
<evidence type="ECO:0000259" key="3">
    <source>
        <dbReference type="Pfam" id="PF05592"/>
    </source>
</evidence>
<evidence type="ECO:0000313" key="6">
    <source>
        <dbReference type="EMBL" id="CAF4245964.1"/>
    </source>
</evidence>
<dbReference type="Gene3D" id="2.60.120.260">
    <property type="entry name" value="Galactose-binding domain-like"/>
    <property type="match status" value="2"/>
</dbReference>
<accession>A0A820EGN7</accession>
<dbReference type="Pfam" id="PF08531">
    <property type="entry name" value="Bac_rhamnosid_N"/>
    <property type="match status" value="1"/>
</dbReference>
<dbReference type="InterPro" id="IPR013783">
    <property type="entry name" value="Ig-like_fold"/>
</dbReference>
<dbReference type="Gene3D" id="1.50.10.10">
    <property type="match status" value="1"/>
</dbReference>
<dbReference type="AlphaFoldDB" id="A0A820EGN7"/>
<dbReference type="EC" id="3.2.1.40" evidence="2"/>